<reference evidence="3" key="1">
    <citation type="journal article" date="2019" name="Int. J. Syst. Evol. Microbiol.">
        <title>The Global Catalogue of Microorganisms (GCM) 10K type strain sequencing project: providing services to taxonomists for standard genome sequencing and annotation.</title>
        <authorList>
            <consortium name="The Broad Institute Genomics Platform"/>
            <consortium name="The Broad Institute Genome Sequencing Center for Infectious Disease"/>
            <person name="Wu L."/>
            <person name="Ma J."/>
        </authorList>
    </citation>
    <scope>NUCLEOTIDE SEQUENCE [LARGE SCALE GENOMIC DNA]</scope>
    <source>
        <strain evidence="3">CCUG 62763</strain>
    </source>
</reference>
<dbReference type="RefSeq" id="WP_387987961.1">
    <property type="nucleotide sequence ID" value="NZ_JBHSGR010000006.1"/>
</dbReference>
<evidence type="ECO:0000256" key="1">
    <source>
        <dbReference type="SAM" id="MobiDB-lite"/>
    </source>
</evidence>
<feature type="compositionally biased region" description="Polar residues" evidence="1">
    <location>
        <begin position="108"/>
        <end position="130"/>
    </location>
</feature>
<organism evidence="2 3">
    <name type="scientific">Geodermatophilus arenarius</name>
    <dbReference type="NCBI Taxonomy" id="1137990"/>
    <lineage>
        <taxon>Bacteria</taxon>
        <taxon>Bacillati</taxon>
        <taxon>Actinomycetota</taxon>
        <taxon>Actinomycetes</taxon>
        <taxon>Geodermatophilales</taxon>
        <taxon>Geodermatophilaceae</taxon>
        <taxon>Geodermatophilus</taxon>
    </lineage>
</organism>
<proteinExistence type="predicted"/>
<dbReference type="Proteomes" id="UP001596025">
    <property type="component" value="Unassembled WGS sequence"/>
</dbReference>
<name>A0ABV9LGY5_9ACTN</name>
<comment type="caution">
    <text evidence="2">The sequence shown here is derived from an EMBL/GenBank/DDBJ whole genome shotgun (WGS) entry which is preliminary data.</text>
</comment>
<gene>
    <name evidence="2" type="ORF">ACFO3M_07565</name>
</gene>
<feature type="region of interest" description="Disordered" evidence="1">
    <location>
        <begin position="55"/>
        <end position="130"/>
    </location>
</feature>
<dbReference type="EMBL" id="JBHSGR010000006">
    <property type="protein sequence ID" value="MFC4693239.1"/>
    <property type="molecule type" value="Genomic_DNA"/>
</dbReference>
<sequence>MSASVTIAAREHGIAAGADHRLWSVLGEDPADDLTGLLRAHCDPWLPLTTATDHWRAQPAAPRPRSTLRARLTTRRLEPDRAPPRHRRGARDATPATAWALEDAYTRATVQPASGHFTSSASPTSGPRPA</sequence>
<accession>A0ABV9LGY5</accession>
<keyword evidence="3" id="KW-1185">Reference proteome</keyword>
<evidence type="ECO:0000313" key="2">
    <source>
        <dbReference type="EMBL" id="MFC4693239.1"/>
    </source>
</evidence>
<evidence type="ECO:0000313" key="3">
    <source>
        <dbReference type="Proteomes" id="UP001596025"/>
    </source>
</evidence>
<protein>
    <submittedName>
        <fullName evidence="2">Uncharacterized protein</fullName>
    </submittedName>
</protein>